<evidence type="ECO:0000256" key="6">
    <source>
        <dbReference type="ARBA" id="ARBA00022833"/>
    </source>
</evidence>
<comment type="similarity">
    <text evidence="2">Belongs to the AP endonuclease 2 family.</text>
</comment>
<dbReference type="PROSITE" id="PS00731">
    <property type="entry name" value="AP_NUCLEASE_F2_3"/>
    <property type="match status" value="1"/>
</dbReference>
<organism evidence="10 11">
    <name type="scientific">Lepraria finkii</name>
    <dbReference type="NCBI Taxonomy" id="1340010"/>
    <lineage>
        <taxon>Eukaryota</taxon>
        <taxon>Fungi</taxon>
        <taxon>Dikarya</taxon>
        <taxon>Ascomycota</taxon>
        <taxon>Pezizomycotina</taxon>
        <taxon>Lecanoromycetes</taxon>
        <taxon>OSLEUM clade</taxon>
        <taxon>Lecanoromycetidae</taxon>
        <taxon>Lecanorales</taxon>
        <taxon>Lecanorineae</taxon>
        <taxon>Stereocaulaceae</taxon>
        <taxon>Lepraria</taxon>
    </lineage>
</organism>
<evidence type="ECO:0000259" key="9">
    <source>
        <dbReference type="Pfam" id="PF01261"/>
    </source>
</evidence>
<dbReference type="InterPro" id="IPR001719">
    <property type="entry name" value="AP_endonuc_2"/>
</dbReference>
<reference evidence="10 11" key="1">
    <citation type="submission" date="2024-09" db="EMBL/GenBank/DDBJ databases">
        <title>Rethinking Asexuality: The Enigmatic Case of Functional Sexual Genes in Lepraria (Stereocaulaceae).</title>
        <authorList>
            <person name="Doellman M."/>
            <person name="Sun Y."/>
            <person name="Barcenas-Pena A."/>
            <person name="Lumbsch H.T."/>
            <person name="Grewe F."/>
        </authorList>
    </citation>
    <scope>NUCLEOTIDE SEQUENCE [LARGE SCALE GENOMIC DNA]</scope>
    <source>
        <strain evidence="10 11">Grewe 0041</strain>
    </source>
</reference>
<keyword evidence="7" id="KW-0234">DNA repair</keyword>
<protein>
    <recommendedName>
        <fullName evidence="9">Xylose isomerase-like TIM barrel domain-containing protein</fullName>
    </recommendedName>
</protein>
<dbReference type="InterPro" id="IPR018246">
    <property type="entry name" value="AP_endonuc_F2_Zn_BS"/>
</dbReference>
<sequence>MPASERLADTPRSSPRSQRRKAGANTLLDSPASKFNAEEIRTPTKFKSRQANGTGASVIPQSSRKRVKAEAAVVEEVLPTQAEKGSSKIAIPRREIKVEEKEHIQQEEPQVGAPTPTKTKPNRKVKTEEEEAQIDGDTLRNAKRKRTIEVEEAVKAEDSGPSPKKTKQQRTTEVKEEEAVDSEISPKKAKRKTKFKEEEEEVEDGEEGQKKIKRKRKTKEEKDAEAMPLAARTNGLQMFIGAHVSAAKGVHNTVTNCVHIGGNAFAMFLKSQRKWENPRLQNDHRDQFISGCRDHKYDAACHVLPHGSYLVNLAQEEAEKATQAYNAFLDDLHRCESLGIKLYNFHPGSTGSKPRPSAIARIASALNRVHLATKTVIPVLETMAGGGNIVGSTFEDLRDIIEKVDDKTRIGVCLDTCHVFAAGYDLRAPAAFKKTLDDFDKIVGMKYLRALHLNDSKAPFNSHRDLHQNIGPGFLGLRAFHNVMNEPRFEGLPMVLETPIDHKDPETGKDVEDKSVWAREIKMLEGLIGVDADGDEFKALEKELADKGAEERKKLQDVFDRKVEKDRKALEKGQTKLSFGGKKKKKNQTEEDGVSGSDA</sequence>
<dbReference type="HAMAP" id="MF_00152">
    <property type="entry name" value="Nfo"/>
    <property type="match status" value="1"/>
</dbReference>
<evidence type="ECO:0000256" key="7">
    <source>
        <dbReference type="ARBA" id="ARBA00023204"/>
    </source>
</evidence>
<dbReference type="PROSITE" id="PS51432">
    <property type="entry name" value="AP_NUCLEASE_F2_4"/>
    <property type="match status" value="1"/>
</dbReference>
<evidence type="ECO:0000256" key="5">
    <source>
        <dbReference type="ARBA" id="ARBA00022801"/>
    </source>
</evidence>
<dbReference type="Gene3D" id="3.20.20.150">
    <property type="entry name" value="Divalent-metal-dependent TIM barrel enzymes"/>
    <property type="match status" value="1"/>
</dbReference>
<dbReference type="EMBL" id="JBHFEH010000005">
    <property type="protein sequence ID" value="KAL2057196.1"/>
    <property type="molecule type" value="Genomic_DNA"/>
</dbReference>
<accession>A0ABR4BK31</accession>
<dbReference type="InterPro" id="IPR013022">
    <property type="entry name" value="Xyl_isomerase-like_TIM-brl"/>
</dbReference>
<gene>
    <name evidence="10" type="ORF">ABVK25_002249</name>
</gene>
<feature type="compositionally biased region" description="Basic and acidic residues" evidence="8">
    <location>
        <begin position="564"/>
        <end position="574"/>
    </location>
</feature>
<comment type="cofactor">
    <cofactor evidence="1">
        <name>Zn(2+)</name>
        <dbReference type="ChEBI" id="CHEBI:29105"/>
    </cofactor>
</comment>
<feature type="region of interest" description="Disordered" evidence="8">
    <location>
        <begin position="1"/>
        <end position="67"/>
    </location>
</feature>
<feature type="domain" description="Xylose isomerase-like TIM barrel" evidence="9">
    <location>
        <begin position="256"/>
        <end position="521"/>
    </location>
</feature>
<evidence type="ECO:0000313" key="11">
    <source>
        <dbReference type="Proteomes" id="UP001590951"/>
    </source>
</evidence>
<dbReference type="PANTHER" id="PTHR21445:SF0">
    <property type="entry name" value="APURINIC-APYRIMIDINIC ENDONUCLEASE"/>
    <property type="match status" value="1"/>
</dbReference>
<dbReference type="PANTHER" id="PTHR21445">
    <property type="entry name" value="ENDONUCLEASE IV ENDODEOXYRIBONUCLEASE IV"/>
    <property type="match status" value="1"/>
</dbReference>
<evidence type="ECO:0000256" key="4">
    <source>
        <dbReference type="ARBA" id="ARBA00022763"/>
    </source>
</evidence>
<dbReference type="CDD" id="cd00019">
    <property type="entry name" value="AP2Ec"/>
    <property type="match status" value="1"/>
</dbReference>
<dbReference type="Pfam" id="PF01261">
    <property type="entry name" value="AP_endonuc_2"/>
    <property type="match status" value="1"/>
</dbReference>
<name>A0ABR4BK31_9LECA</name>
<feature type="compositionally biased region" description="Basic and acidic residues" evidence="8">
    <location>
        <begin position="92"/>
        <end position="106"/>
    </location>
</feature>
<evidence type="ECO:0000313" key="10">
    <source>
        <dbReference type="EMBL" id="KAL2057196.1"/>
    </source>
</evidence>
<keyword evidence="4" id="KW-0227">DNA damage</keyword>
<proteinExistence type="inferred from homology"/>
<feature type="compositionally biased region" description="Basic and acidic residues" evidence="8">
    <location>
        <begin position="147"/>
        <end position="158"/>
    </location>
</feature>
<dbReference type="NCBIfam" id="TIGR00587">
    <property type="entry name" value="nfo"/>
    <property type="match status" value="1"/>
</dbReference>
<feature type="region of interest" description="Disordered" evidence="8">
    <location>
        <begin position="80"/>
        <end position="225"/>
    </location>
</feature>
<keyword evidence="11" id="KW-1185">Reference proteome</keyword>
<keyword evidence="3" id="KW-0479">Metal-binding</keyword>
<comment type="caution">
    <text evidence="10">The sequence shown here is derived from an EMBL/GenBank/DDBJ whole genome shotgun (WGS) entry which is preliminary data.</text>
</comment>
<dbReference type="PROSITE" id="PS00730">
    <property type="entry name" value="AP_NUCLEASE_F2_2"/>
    <property type="match status" value="1"/>
</dbReference>
<feature type="compositionally biased region" description="Polar residues" evidence="8">
    <location>
        <begin position="49"/>
        <end position="62"/>
    </location>
</feature>
<evidence type="ECO:0000256" key="3">
    <source>
        <dbReference type="ARBA" id="ARBA00022723"/>
    </source>
</evidence>
<evidence type="ECO:0000256" key="8">
    <source>
        <dbReference type="SAM" id="MobiDB-lite"/>
    </source>
</evidence>
<dbReference type="SUPFAM" id="SSF51658">
    <property type="entry name" value="Xylose isomerase-like"/>
    <property type="match status" value="1"/>
</dbReference>
<evidence type="ECO:0000256" key="1">
    <source>
        <dbReference type="ARBA" id="ARBA00001947"/>
    </source>
</evidence>
<dbReference type="Proteomes" id="UP001590951">
    <property type="component" value="Unassembled WGS sequence"/>
</dbReference>
<keyword evidence="5" id="KW-0378">Hydrolase</keyword>
<evidence type="ECO:0000256" key="2">
    <source>
        <dbReference type="ARBA" id="ARBA00005340"/>
    </source>
</evidence>
<dbReference type="InterPro" id="IPR036237">
    <property type="entry name" value="Xyl_isomerase-like_sf"/>
</dbReference>
<dbReference type="SMART" id="SM00518">
    <property type="entry name" value="AP2Ec"/>
    <property type="match status" value="1"/>
</dbReference>
<keyword evidence="6" id="KW-0862">Zinc</keyword>
<feature type="region of interest" description="Disordered" evidence="8">
    <location>
        <begin position="564"/>
        <end position="599"/>
    </location>
</feature>